<dbReference type="AlphaFoldDB" id="A0A1I3JU24"/>
<evidence type="ECO:0000313" key="1">
    <source>
        <dbReference type="EMBL" id="SFI63752.1"/>
    </source>
</evidence>
<dbReference type="Proteomes" id="UP000242560">
    <property type="component" value="Unassembled WGS sequence"/>
</dbReference>
<proteinExistence type="predicted"/>
<evidence type="ECO:0000313" key="2">
    <source>
        <dbReference type="Proteomes" id="UP000242560"/>
    </source>
</evidence>
<name>A0A1I3JU24_9FLAO</name>
<gene>
    <name evidence="1" type="ORF">SAMN05421638_0387</name>
</gene>
<protein>
    <submittedName>
        <fullName evidence="1">Uncharacterized protein</fullName>
    </submittedName>
</protein>
<accession>A0A1I3JU24</accession>
<dbReference type="EMBL" id="FORQ01000001">
    <property type="protein sequence ID" value="SFI63752.1"/>
    <property type="molecule type" value="Genomic_DNA"/>
</dbReference>
<dbReference type="RefSeq" id="WP_039344798.1">
    <property type="nucleotide sequence ID" value="NZ_FORQ01000001.1"/>
</dbReference>
<organism evidence="1 2">
    <name type="scientific">Kaistella treverensis</name>
    <dbReference type="NCBI Taxonomy" id="631455"/>
    <lineage>
        <taxon>Bacteria</taxon>
        <taxon>Pseudomonadati</taxon>
        <taxon>Bacteroidota</taxon>
        <taxon>Flavobacteriia</taxon>
        <taxon>Flavobacteriales</taxon>
        <taxon>Weeksellaceae</taxon>
        <taxon>Chryseobacterium group</taxon>
        <taxon>Kaistella</taxon>
    </lineage>
</organism>
<keyword evidence="2" id="KW-1185">Reference proteome</keyword>
<reference evidence="2" key="1">
    <citation type="submission" date="2016-10" db="EMBL/GenBank/DDBJ databases">
        <authorList>
            <person name="Varghese N."/>
            <person name="Submissions S."/>
        </authorList>
    </citation>
    <scope>NUCLEOTIDE SEQUENCE [LARGE SCALE GENOMIC DNA]</scope>
    <source>
        <strain evidence="2">DSM 22251</strain>
    </source>
</reference>
<sequence>METFDSDKLVKYEIDDQKLYVGFPTFQAAEEYAAQNLGELVEVAFTDGNDNPRVTNEVGLVNRKLHFNVQAGPEYRFIHSSDPDFKDYADHLQEIQSDLREKSPEEIYITDAEPQMTEDPIIVLKNDQFESITSRERSKYLKHANVYEIGVLRNSNH</sequence>